<evidence type="ECO:0000313" key="3">
    <source>
        <dbReference type="Proteomes" id="UP000816034"/>
    </source>
</evidence>
<accession>A0AA88H1S0</accession>
<dbReference type="Proteomes" id="UP000816034">
    <property type="component" value="Unassembled WGS sequence"/>
</dbReference>
<evidence type="ECO:0000256" key="1">
    <source>
        <dbReference type="SAM" id="MobiDB-lite"/>
    </source>
</evidence>
<name>A0AA88H1S0_NAELO</name>
<feature type="region of interest" description="Disordered" evidence="1">
    <location>
        <begin position="71"/>
        <end position="91"/>
    </location>
</feature>
<feature type="compositionally biased region" description="Low complexity" evidence="1">
    <location>
        <begin position="572"/>
        <end position="581"/>
    </location>
</feature>
<dbReference type="GeneID" id="68105182"/>
<reference evidence="2 3" key="1">
    <citation type="journal article" date="2018" name="BMC Genomics">
        <title>The genome of Naegleria lovaniensis, the basis for a comparative approach to unravel pathogenicity factors of the human pathogenic amoeba N. fowleri.</title>
        <authorList>
            <person name="Liechti N."/>
            <person name="Schurch N."/>
            <person name="Bruggmann R."/>
            <person name="Wittwer M."/>
        </authorList>
    </citation>
    <scope>NUCLEOTIDE SEQUENCE [LARGE SCALE GENOMIC DNA]</scope>
    <source>
        <strain evidence="2 3">ATCC 30569</strain>
    </source>
</reference>
<comment type="caution">
    <text evidence="2">The sequence shown here is derived from an EMBL/GenBank/DDBJ whole genome shotgun (WGS) entry which is preliminary data.</text>
</comment>
<organism evidence="2 3">
    <name type="scientific">Naegleria lovaniensis</name>
    <name type="common">Amoeba</name>
    <dbReference type="NCBI Taxonomy" id="51637"/>
    <lineage>
        <taxon>Eukaryota</taxon>
        <taxon>Discoba</taxon>
        <taxon>Heterolobosea</taxon>
        <taxon>Tetramitia</taxon>
        <taxon>Eutetramitia</taxon>
        <taxon>Vahlkampfiidae</taxon>
        <taxon>Naegleria</taxon>
    </lineage>
</organism>
<feature type="compositionally biased region" description="Low complexity" evidence="1">
    <location>
        <begin position="550"/>
        <end position="561"/>
    </location>
</feature>
<feature type="compositionally biased region" description="Polar residues" evidence="1">
    <location>
        <begin position="562"/>
        <end position="571"/>
    </location>
</feature>
<evidence type="ECO:0000313" key="2">
    <source>
        <dbReference type="EMBL" id="KAG2392476.1"/>
    </source>
</evidence>
<dbReference type="AlphaFoldDB" id="A0AA88H1S0"/>
<dbReference type="EMBL" id="PYSW02000005">
    <property type="protein sequence ID" value="KAG2392476.1"/>
    <property type="molecule type" value="Genomic_DNA"/>
</dbReference>
<protein>
    <submittedName>
        <fullName evidence="2">Uncharacterized protein</fullName>
    </submittedName>
</protein>
<dbReference type="RefSeq" id="XP_044554370.1">
    <property type="nucleotide sequence ID" value="XM_044688527.1"/>
</dbReference>
<gene>
    <name evidence="2" type="ORF">C9374_012728</name>
</gene>
<sequence length="633" mass="73083">MEAALQINSSHAHQLFQHRVIAFNLKWQAIPHDQLKLNPHILQDSNHSKDENTTPRMVIFLLERNNKYLPMLEDDLSPPEKNSEWSSSDPAQMDRVDISQQQHVQDQDEWVKRYTKQIDEAREGFDEYFDYLKKHQLVSSLKMHDSYYERWSQFNHQFSAEGQPVEGNDANEERSFMFFVKILNDGTLSLRGESKPTMKYEIMGTLAFGVKHVIVNGERMKIGITGSGWVPPKFRGVHETKLVPWFLHLHMFKEMGVRYYYAHVFEENTRCLGFVEKTGLFPSKLRMNFIGVKLPLVEEKVESSSLKRIETFERYNSLMRKLYGSSNFLVDRLENIFFHRNFEGCYVDEVNNLTFQLWKGKYGVDATTNEQYPAFMIMNMTQADSPIDVTSHQLDLIQHHLQSDLIPSLIQSKNFTNISHTYLYHVTNSQAMKVALCERHLDNPSLSVAFLAYTFQDNDMFMHYLPKRKSESNHSTVPKSEQVWNFMMGEYAGYDKNMNLFLDPRDCTSKPLVWSQDIKTSLSLLGEGKVSRPSTSSAPTSKPVVQEEASPVSSCPSCSPVETNDLTQTNALTHSSTSSPEPLHHEHSSKLDMNSNSNRRYSSLLKWSLILTPTLLVALFGVKKMFFTSNQSK</sequence>
<proteinExistence type="predicted"/>
<feature type="region of interest" description="Disordered" evidence="1">
    <location>
        <begin position="526"/>
        <end position="595"/>
    </location>
</feature>
<keyword evidence="3" id="KW-1185">Reference proteome</keyword>